<dbReference type="InterPro" id="IPR003734">
    <property type="entry name" value="DUF155"/>
</dbReference>
<sequence>MNNMKDITFKAMAITNEIDLNKIAIHCGIPKKYTWEQPLILRGDILNSILQKDTNALQQVMVFSFGSVVFVNHTHLDEITVFLKFIQTFEPDIDLQPPDKYMDDYSLHIEEIESMELTDKYVVVSEFEFFYPELISTVLAKSVALEKIEEHLGEIHDGLEMMIERLEKGKLRVGNKELARTTAKIVRHEYNTLAYIMILDKPDLTWSNSTASEFYDGMMGFFELNDRYKILKSKTDILYHILEGFSNISHSIRGLFVEWIVVILIVIEVVLTILQIIGWIPSH</sequence>
<accession>A0ABS4I0B2</accession>
<evidence type="ECO:0000259" key="2">
    <source>
        <dbReference type="Pfam" id="PF02582"/>
    </source>
</evidence>
<organism evidence="3 4">
    <name type="scientific">Paenibacillus aceris</name>
    <dbReference type="NCBI Taxonomy" id="869555"/>
    <lineage>
        <taxon>Bacteria</taxon>
        <taxon>Bacillati</taxon>
        <taxon>Bacillota</taxon>
        <taxon>Bacilli</taxon>
        <taxon>Bacillales</taxon>
        <taxon>Paenibacillaceae</taxon>
        <taxon>Paenibacillus</taxon>
    </lineage>
</organism>
<comment type="caution">
    <text evidence="3">The sequence shown here is derived from an EMBL/GenBank/DDBJ whole genome shotgun (WGS) entry which is preliminary data.</text>
</comment>
<name>A0ABS4I0B2_9BACL</name>
<protein>
    <submittedName>
        <fullName evidence="3">Rmd1/YagE family protein</fullName>
    </submittedName>
</protein>
<feature type="transmembrane region" description="Helical" evidence="1">
    <location>
        <begin position="256"/>
        <end position="280"/>
    </location>
</feature>
<gene>
    <name evidence="3" type="ORF">J2Z65_003580</name>
</gene>
<evidence type="ECO:0000256" key="1">
    <source>
        <dbReference type="SAM" id="Phobius"/>
    </source>
</evidence>
<evidence type="ECO:0000313" key="4">
    <source>
        <dbReference type="Proteomes" id="UP001519344"/>
    </source>
</evidence>
<feature type="domain" description="DUF155" evidence="2">
    <location>
        <begin position="60"/>
        <end position="232"/>
    </location>
</feature>
<dbReference type="PANTHER" id="PTHR16255">
    <property type="entry name" value="REQUIRED FOR MEIOTIC NUCLEAR DIVISION PROTEIN 1 HOMOLOG"/>
    <property type="match status" value="1"/>
</dbReference>
<dbReference type="Proteomes" id="UP001519344">
    <property type="component" value="Unassembled WGS sequence"/>
</dbReference>
<keyword evidence="1" id="KW-0812">Transmembrane</keyword>
<keyword evidence="4" id="KW-1185">Reference proteome</keyword>
<keyword evidence="1" id="KW-1133">Transmembrane helix</keyword>
<dbReference type="EMBL" id="JAGGKV010000008">
    <property type="protein sequence ID" value="MBP1964357.1"/>
    <property type="molecule type" value="Genomic_DNA"/>
</dbReference>
<dbReference type="PANTHER" id="PTHR16255:SF1">
    <property type="entry name" value="REQUIRED FOR MEIOTIC NUCLEAR DIVISION PROTEIN 1 HOMOLOG"/>
    <property type="match status" value="1"/>
</dbReference>
<dbReference type="InterPro" id="IPR051624">
    <property type="entry name" value="RMD1/Sad1-interacting"/>
</dbReference>
<dbReference type="Pfam" id="PF02582">
    <property type="entry name" value="DUF155"/>
    <property type="match status" value="1"/>
</dbReference>
<evidence type="ECO:0000313" key="3">
    <source>
        <dbReference type="EMBL" id="MBP1964357.1"/>
    </source>
</evidence>
<proteinExistence type="predicted"/>
<reference evidence="3 4" key="1">
    <citation type="submission" date="2021-03" db="EMBL/GenBank/DDBJ databases">
        <title>Genomic Encyclopedia of Type Strains, Phase IV (KMG-IV): sequencing the most valuable type-strain genomes for metagenomic binning, comparative biology and taxonomic classification.</title>
        <authorList>
            <person name="Goeker M."/>
        </authorList>
    </citation>
    <scope>NUCLEOTIDE SEQUENCE [LARGE SCALE GENOMIC DNA]</scope>
    <source>
        <strain evidence="3 4">DSM 24950</strain>
    </source>
</reference>
<keyword evidence="1" id="KW-0472">Membrane</keyword>